<evidence type="ECO:0000313" key="2">
    <source>
        <dbReference type="EMBL" id="NSL52501.1"/>
    </source>
</evidence>
<evidence type="ECO:0000313" key="3">
    <source>
        <dbReference type="Proteomes" id="UP000625804"/>
    </source>
</evidence>
<accession>A0A8J8GIR5</accession>
<evidence type="ECO:0000259" key="1">
    <source>
        <dbReference type="Pfam" id="PF20068"/>
    </source>
</evidence>
<name>A0A8J8GIR5_9BACI</name>
<feature type="domain" description="Amphi-Trp" evidence="1">
    <location>
        <begin position="10"/>
        <end position="91"/>
    </location>
</feature>
<sequence>MNEMTKPATQVLLKHKEQLSPMDFAAMLEKVAQKLKEEGKFTIVQGEEQVIVQPTGQIKVEFKYTQKGDKHSFEIEFDWYEGEQAPKSMTIE</sequence>
<dbReference type="NCBIfam" id="TIGR04354">
    <property type="entry name" value="amphi-Trp"/>
    <property type="match status" value="1"/>
</dbReference>
<keyword evidence="3" id="KW-1185">Reference proteome</keyword>
<dbReference type="Pfam" id="PF20068">
    <property type="entry name" value="Amphi-Trp"/>
    <property type="match status" value="1"/>
</dbReference>
<organism evidence="2 3">
    <name type="scientific">Calidifontibacillus erzurumensis</name>
    <dbReference type="NCBI Taxonomy" id="2741433"/>
    <lineage>
        <taxon>Bacteria</taxon>
        <taxon>Bacillati</taxon>
        <taxon>Bacillota</taxon>
        <taxon>Bacilli</taxon>
        <taxon>Bacillales</taxon>
        <taxon>Bacillaceae</taxon>
        <taxon>Calidifontibacillus/Schinkia group</taxon>
        <taxon>Calidifontibacillus</taxon>
    </lineage>
</organism>
<comment type="caution">
    <text evidence="2">The sequence shown here is derived from an EMBL/GenBank/DDBJ whole genome shotgun (WGS) entry which is preliminary data.</text>
</comment>
<dbReference type="Proteomes" id="UP000625804">
    <property type="component" value="Unassembled WGS sequence"/>
</dbReference>
<protein>
    <submittedName>
        <fullName evidence="2">Amphi-Trp domain-containing protein</fullName>
    </submittedName>
</protein>
<reference evidence="2" key="1">
    <citation type="submission" date="2020-06" db="EMBL/GenBank/DDBJ databases">
        <title>A novel thermopfilic bacterium from Erzurum, Turkey.</title>
        <authorList>
            <person name="Adiguzel A."/>
            <person name="Ay H."/>
            <person name="Baltaci M.O."/>
        </authorList>
    </citation>
    <scope>NUCLEOTIDE SEQUENCE</scope>
    <source>
        <strain evidence="2">P2</strain>
    </source>
</reference>
<proteinExistence type="predicted"/>
<dbReference type="InterPro" id="IPR027598">
    <property type="entry name" value="Amphi-Trp_dom"/>
</dbReference>
<gene>
    <name evidence="2" type="ORF">HR057_12130</name>
</gene>
<dbReference type="EMBL" id="JABTTE010000017">
    <property type="protein sequence ID" value="NSL52501.1"/>
    <property type="molecule type" value="Genomic_DNA"/>
</dbReference>
<dbReference type="AlphaFoldDB" id="A0A8J8GIR5"/>
<dbReference type="RefSeq" id="WP_173731707.1">
    <property type="nucleotide sequence ID" value="NZ_JABTTE010000017.1"/>
</dbReference>